<reference evidence="1" key="1">
    <citation type="submission" date="2015-06" db="UniProtKB">
        <authorList>
            <consortium name="EnsemblPlants"/>
        </authorList>
    </citation>
    <scope>IDENTIFICATION</scope>
</reference>
<dbReference type="EnsemblPlants" id="EMT17030">
    <property type="protein sequence ID" value="EMT17030"/>
    <property type="gene ID" value="F775_21544"/>
</dbReference>
<proteinExistence type="predicted"/>
<accession>N1R1U8</accession>
<protein>
    <submittedName>
        <fullName evidence="1">Uncharacterized protein</fullName>
    </submittedName>
</protein>
<organism evidence="1">
    <name type="scientific">Aegilops tauschii</name>
    <name type="common">Tausch's goatgrass</name>
    <name type="synonym">Aegilops squarrosa</name>
    <dbReference type="NCBI Taxonomy" id="37682"/>
    <lineage>
        <taxon>Eukaryota</taxon>
        <taxon>Viridiplantae</taxon>
        <taxon>Streptophyta</taxon>
        <taxon>Embryophyta</taxon>
        <taxon>Tracheophyta</taxon>
        <taxon>Spermatophyta</taxon>
        <taxon>Magnoliopsida</taxon>
        <taxon>Liliopsida</taxon>
        <taxon>Poales</taxon>
        <taxon>Poaceae</taxon>
        <taxon>BOP clade</taxon>
        <taxon>Pooideae</taxon>
        <taxon>Triticodae</taxon>
        <taxon>Triticeae</taxon>
        <taxon>Triticinae</taxon>
        <taxon>Aegilops</taxon>
    </lineage>
</organism>
<name>N1R1U8_AEGTA</name>
<sequence length="180" mass="20342">MAREKIFKFLQTLQLLPLWRPRALARRLEEILYRKYPNKATKSISEQDIKYYHLINHMEYYNMTRRPMPPAMMFAIKTYTAQNRQYRQNQQSLRQIASSPGYGVTNPTSSIMQGASENSRMSCVAGSVGPLSSSADMILQNANMDTSLPEGASHGHVNTMLSLGTNPTHHDLSGASNNNF</sequence>
<dbReference type="AlphaFoldDB" id="N1R1U8"/>
<dbReference type="ExpressionAtlas" id="N1R1U8">
    <property type="expression patterns" value="baseline"/>
</dbReference>
<evidence type="ECO:0000313" key="1">
    <source>
        <dbReference type="EnsemblPlants" id="EMT17030"/>
    </source>
</evidence>